<gene>
    <name evidence="1" type="ORF">HanXRQr2_Chr14g0624621</name>
</gene>
<accession>A0A9K3E6T1</accession>
<dbReference type="Gramene" id="mRNA:HanXRQr2_Chr14g0624621">
    <property type="protein sequence ID" value="mRNA:HanXRQr2_Chr14g0624621"/>
    <property type="gene ID" value="HanXRQr2_Chr14g0624621"/>
</dbReference>
<reference evidence="1" key="2">
    <citation type="submission" date="2020-06" db="EMBL/GenBank/DDBJ databases">
        <title>Helianthus annuus Genome sequencing and assembly Release 2.</title>
        <authorList>
            <person name="Gouzy J."/>
            <person name="Langlade N."/>
            <person name="Munos S."/>
        </authorList>
    </citation>
    <scope>NUCLEOTIDE SEQUENCE</scope>
    <source>
        <tissue evidence="1">Leaves</tissue>
    </source>
</reference>
<evidence type="ECO:0000313" key="2">
    <source>
        <dbReference type="Proteomes" id="UP000215914"/>
    </source>
</evidence>
<evidence type="ECO:0000313" key="1">
    <source>
        <dbReference type="EMBL" id="KAF5767462.1"/>
    </source>
</evidence>
<proteinExistence type="predicted"/>
<reference evidence="1" key="1">
    <citation type="journal article" date="2017" name="Nature">
        <title>The sunflower genome provides insights into oil metabolism, flowering and Asterid evolution.</title>
        <authorList>
            <person name="Badouin H."/>
            <person name="Gouzy J."/>
            <person name="Grassa C.J."/>
            <person name="Murat F."/>
            <person name="Staton S.E."/>
            <person name="Cottret L."/>
            <person name="Lelandais-Briere C."/>
            <person name="Owens G.L."/>
            <person name="Carrere S."/>
            <person name="Mayjonade B."/>
            <person name="Legrand L."/>
            <person name="Gill N."/>
            <person name="Kane N.C."/>
            <person name="Bowers J.E."/>
            <person name="Hubner S."/>
            <person name="Bellec A."/>
            <person name="Berard A."/>
            <person name="Berges H."/>
            <person name="Blanchet N."/>
            <person name="Boniface M.C."/>
            <person name="Brunel D."/>
            <person name="Catrice O."/>
            <person name="Chaidir N."/>
            <person name="Claudel C."/>
            <person name="Donnadieu C."/>
            <person name="Faraut T."/>
            <person name="Fievet G."/>
            <person name="Helmstetter N."/>
            <person name="King M."/>
            <person name="Knapp S.J."/>
            <person name="Lai Z."/>
            <person name="Le Paslier M.C."/>
            <person name="Lippi Y."/>
            <person name="Lorenzon L."/>
            <person name="Mandel J.R."/>
            <person name="Marage G."/>
            <person name="Marchand G."/>
            <person name="Marquand E."/>
            <person name="Bret-Mestries E."/>
            <person name="Morien E."/>
            <person name="Nambeesan S."/>
            <person name="Nguyen T."/>
            <person name="Pegot-Espagnet P."/>
            <person name="Pouilly N."/>
            <person name="Raftis F."/>
            <person name="Sallet E."/>
            <person name="Schiex T."/>
            <person name="Thomas J."/>
            <person name="Vandecasteele C."/>
            <person name="Vares D."/>
            <person name="Vear F."/>
            <person name="Vautrin S."/>
            <person name="Crespi M."/>
            <person name="Mangin B."/>
            <person name="Burke J.M."/>
            <person name="Salse J."/>
            <person name="Munos S."/>
            <person name="Vincourt P."/>
            <person name="Rieseberg L.H."/>
            <person name="Langlade N.B."/>
        </authorList>
    </citation>
    <scope>NUCLEOTIDE SEQUENCE</scope>
    <source>
        <tissue evidence="1">Leaves</tissue>
    </source>
</reference>
<organism evidence="1 2">
    <name type="scientific">Helianthus annuus</name>
    <name type="common">Common sunflower</name>
    <dbReference type="NCBI Taxonomy" id="4232"/>
    <lineage>
        <taxon>Eukaryota</taxon>
        <taxon>Viridiplantae</taxon>
        <taxon>Streptophyta</taxon>
        <taxon>Embryophyta</taxon>
        <taxon>Tracheophyta</taxon>
        <taxon>Spermatophyta</taxon>
        <taxon>Magnoliopsida</taxon>
        <taxon>eudicotyledons</taxon>
        <taxon>Gunneridae</taxon>
        <taxon>Pentapetalae</taxon>
        <taxon>asterids</taxon>
        <taxon>campanulids</taxon>
        <taxon>Asterales</taxon>
        <taxon>Asteraceae</taxon>
        <taxon>Asteroideae</taxon>
        <taxon>Heliantheae alliance</taxon>
        <taxon>Heliantheae</taxon>
        <taxon>Helianthus</taxon>
    </lineage>
</organism>
<dbReference type="Proteomes" id="UP000215914">
    <property type="component" value="Unassembled WGS sequence"/>
</dbReference>
<dbReference type="AlphaFoldDB" id="A0A9K3E6T1"/>
<dbReference type="EMBL" id="MNCJ02000329">
    <property type="protein sequence ID" value="KAF5767462.1"/>
    <property type="molecule type" value="Genomic_DNA"/>
</dbReference>
<keyword evidence="2" id="KW-1185">Reference proteome</keyword>
<name>A0A9K3E6T1_HELAN</name>
<comment type="caution">
    <text evidence="1">The sequence shown here is derived from an EMBL/GenBank/DDBJ whole genome shotgun (WGS) entry which is preliminary data.</text>
</comment>
<sequence>MCRRVEEESGLSHMSRAHLLQALADAKLELSTLLASPVEKNVCWDS</sequence>
<protein>
    <submittedName>
        <fullName evidence="1">Uncharacterized protein</fullName>
    </submittedName>
</protein>